<evidence type="ECO:0000256" key="1">
    <source>
        <dbReference type="ARBA" id="ARBA00003416"/>
    </source>
</evidence>
<organism evidence="8 9">
    <name type="scientific">Rhodanobacter terrae</name>
    <dbReference type="NCBI Taxonomy" id="418647"/>
    <lineage>
        <taxon>Bacteria</taxon>
        <taxon>Pseudomonadati</taxon>
        <taxon>Pseudomonadota</taxon>
        <taxon>Gammaproteobacteria</taxon>
        <taxon>Lysobacterales</taxon>
        <taxon>Rhodanobacteraceae</taxon>
        <taxon>Rhodanobacter</taxon>
    </lineage>
</organism>
<keyword evidence="4" id="KW-0233">DNA recombination</keyword>
<dbReference type="EMBL" id="JBHSNG010000004">
    <property type="protein sequence ID" value="MFC5580579.1"/>
    <property type="molecule type" value="Genomic_DNA"/>
</dbReference>
<dbReference type="PANTHER" id="PTHR30563">
    <property type="entry name" value="DNA RECOMBINATION PROTEIN RMUC"/>
    <property type="match status" value="1"/>
</dbReference>
<dbReference type="Proteomes" id="UP001596111">
    <property type="component" value="Unassembled WGS sequence"/>
</dbReference>
<keyword evidence="3 5" id="KW-0175">Coiled coil</keyword>
<comment type="caution">
    <text evidence="8">The sequence shown here is derived from an EMBL/GenBank/DDBJ whole genome shotgun (WGS) entry which is preliminary data.</text>
</comment>
<evidence type="ECO:0000256" key="5">
    <source>
        <dbReference type="SAM" id="Coils"/>
    </source>
</evidence>
<evidence type="ECO:0000256" key="4">
    <source>
        <dbReference type="ARBA" id="ARBA00023172"/>
    </source>
</evidence>
<feature type="transmembrane region" description="Helical" evidence="7">
    <location>
        <begin position="63"/>
        <end position="84"/>
    </location>
</feature>
<feature type="coiled-coil region" evidence="5">
    <location>
        <begin position="110"/>
        <end position="137"/>
    </location>
</feature>
<evidence type="ECO:0000256" key="6">
    <source>
        <dbReference type="SAM" id="MobiDB-lite"/>
    </source>
</evidence>
<evidence type="ECO:0000313" key="9">
    <source>
        <dbReference type="Proteomes" id="UP001596111"/>
    </source>
</evidence>
<sequence>MRQPGRACRRQYPPGRRARWLDWRWDAFTSGKVPGCAVAAADTPARKLTACLDAERTMSVIELLLLALVVVVLVVIALQVTVLLRGREAEKARDDAETRFRETSSRLAYVQAQAERAVELEKELKAVQEELSARRAELASMASQHEAVGKNLATANEQIAILAAAGKSLADEKNGLVEAQARLEQEVKSARQREVDTSKLLADAKEEMTKEFKLMASALLEEKGARLNEQQKNTLSDLLGPFSKTLDDFKGKVEATREADLTAREGLIAQIRHLTELNQDIGAKAQSLTNALRGESKTRGMWGEAVLQRILELAGLREGIEFRTQASHHTDEADGRLIPDVVLDLPQERAIVIDAKVSLVAYERYVASTDDESARAAALEAHSASLKRHIKDLSGKNYPSLYNLKSVDFTLLFVPIESALMAASEADPGLAQYALERHVALVSPNTLFTVLRTIEYIWRVDKTTRSMEEIVKRGGLMYDAAVRFSEHVVSIGDALARATVATQAAEKALINPRSGLVRQAEQLRDLGIKPKRSMPKKLSSAGDDPEVAGKFLESGLEGTDLAREDDA</sequence>
<proteinExistence type="inferred from homology"/>
<feature type="region of interest" description="Disordered" evidence="6">
    <location>
        <begin position="526"/>
        <end position="567"/>
    </location>
</feature>
<evidence type="ECO:0000256" key="2">
    <source>
        <dbReference type="ARBA" id="ARBA00009840"/>
    </source>
</evidence>
<keyword evidence="7" id="KW-1133">Transmembrane helix</keyword>
<name>A0ABW0SU88_9GAMM</name>
<comment type="function">
    <text evidence="1">Involved in DNA recombination.</text>
</comment>
<evidence type="ECO:0000256" key="7">
    <source>
        <dbReference type="SAM" id="Phobius"/>
    </source>
</evidence>
<dbReference type="RefSeq" id="WP_377325194.1">
    <property type="nucleotide sequence ID" value="NZ_JBHSNG010000004.1"/>
</dbReference>
<dbReference type="PANTHER" id="PTHR30563:SF0">
    <property type="entry name" value="DNA RECOMBINATION PROTEIN RMUC"/>
    <property type="match status" value="1"/>
</dbReference>
<reference evidence="9" key="1">
    <citation type="journal article" date="2019" name="Int. J. Syst. Evol. Microbiol.">
        <title>The Global Catalogue of Microorganisms (GCM) 10K type strain sequencing project: providing services to taxonomists for standard genome sequencing and annotation.</title>
        <authorList>
            <consortium name="The Broad Institute Genomics Platform"/>
            <consortium name="The Broad Institute Genome Sequencing Center for Infectious Disease"/>
            <person name="Wu L."/>
            <person name="Ma J."/>
        </authorList>
    </citation>
    <scope>NUCLEOTIDE SEQUENCE [LARGE SCALE GENOMIC DNA]</scope>
    <source>
        <strain evidence="9">CGMCC 1.13587</strain>
    </source>
</reference>
<accession>A0ABW0SU88</accession>
<dbReference type="InterPro" id="IPR003798">
    <property type="entry name" value="DNA_recombination_RmuC"/>
</dbReference>
<protein>
    <submittedName>
        <fullName evidence="8">DNA recombination protein RmuC</fullName>
    </submittedName>
</protein>
<keyword evidence="7" id="KW-0812">Transmembrane</keyword>
<dbReference type="Pfam" id="PF02646">
    <property type="entry name" value="RmuC"/>
    <property type="match status" value="1"/>
</dbReference>
<comment type="similarity">
    <text evidence="2">Belongs to the RmuC family.</text>
</comment>
<keyword evidence="9" id="KW-1185">Reference proteome</keyword>
<evidence type="ECO:0000313" key="8">
    <source>
        <dbReference type="EMBL" id="MFC5580579.1"/>
    </source>
</evidence>
<evidence type="ECO:0000256" key="3">
    <source>
        <dbReference type="ARBA" id="ARBA00023054"/>
    </source>
</evidence>
<keyword evidence="7" id="KW-0472">Membrane</keyword>
<gene>
    <name evidence="8" type="primary">rmuC</name>
    <name evidence="8" type="ORF">ACFPPB_05590</name>
</gene>